<protein>
    <submittedName>
        <fullName evidence="2">Uncharacterized protein</fullName>
    </submittedName>
</protein>
<gene>
    <name evidence="2" type="ORF">GSI_04416</name>
</gene>
<comment type="caution">
    <text evidence="2">The sequence shown here is derived from an EMBL/GenBank/DDBJ whole genome shotgun (WGS) entry which is preliminary data.</text>
</comment>
<keyword evidence="1" id="KW-0472">Membrane</keyword>
<dbReference type="EMBL" id="AYKW01000007">
    <property type="protein sequence ID" value="PIL33791.1"/>
    <property type="molecule type" value="Genomic_DNA"/>
</dbReference>
<accession>A0A2G8SJ59</accession>
<feature type="transmembrane region" description="Helical" evidence="1">
    <location>
        <begin position="281"/>
        <end position="306"/>
    </location>
</feature>
<evidence type="ECO:0000313" key="2">
    <source>
        <dbReference type="EMBL" id="PIL33791.1"/>
    </source>
</evidence>
<feature type="transmembrane region" description="Helical" evidence="1">
    <location>
        <begin position="326"/>
        <end position="350"/>
    </location>
</feature>
<keyword evidence="3" id="KW-1185">Reference proteome</keyword>
<evidence type="ECO:0000313" key="3">
    <source>
        <dbReference type="Proteomes" id="UP000230002"/>
    </source>
</evidence>
<dbReference type="Proteomes" id="UP000230002">
    <property type="component" value="Unassembled WGS sequence"/>
</dbReference>
<reference evidence="2 3" key="1">
    <citation type="journal article" date="2015" name="Sci. Rep.">
        <title>Chromosome-level genome map provides insights into diverse defense mechanisms in the medicinal fungus Ganoderma sinense.</title>
        <authorList>
            <person name="Zhu Y."/>
            <person name="Xu J."/>
            <person name="Sun C."/>
            <person name="Zhou S."/>
            <person name="Xu H."/>
            <person name="Nelson D.R."/>
            <person name="Qian J."/>
            <person name="Song J."/>
            <person name="Luo H."/>
            <person name="Xiang L."/>
            <person name="Li Y."/>
            <person name="Xu Z."/>
            <person name="Ji A."/>
            <person name="Wang L."/>
            <person name="Lu S."/>
            <person name="Hayward A."/>
            <person name="Sun W."/>
            <person name="Li X."/>
            <person name="Schwartz D.C."/>
            <person name="Wang Y."/>
            <person name="Chen S."/>
        </authorList>
    </citation>
    <scope>NUCLEOTIDE SEQUENCE [LARGE SCALE GENOMIC DNA]</scope>
    <source>
        <strain evidence="2 3">ZZ0214-1</strain>
    </source>
</reference>
<evidence type="ECO:0000256" key="1">
    <source>
        <dbReference type="SAM" id="Phobius"/>
    </source>
</evidence>
<organism evidence="2 3">
    <name type="scientific">Ganoderma sinense ZZ0214-1</name>
    <dbReference type="NCBI Taxonomy" id="1077348"/>
    <lineage>
        <taxon>Eukaryota</taxon>
        <taxon>Fungi</taxon>
        <taxon>Dikarya</taxon>
        <taxon>Basidiomycota</taxon>
        <taxon>Agaricomycotina</taxon>
        <taxon>Agaricomycetes</taxon>
        <taxon>Polyporales</taxon>
        <taxon>Polyporaceae</taxon>
        <taxon>Ganoderma</taxon>
    </lineage>
</organism>
<dbReference type="AlphaFoldDB" id="A0A2G8SJ59"/>
<sequence>MDTTTTVNVLQHENDALAPDFADVVYLLTTPPPITDLNKTWDLGSRISSYVALFAYSLAHPKQFALWVNYALKISESIEDATYVEVWREWAEAAKSNAVFAFCVARLFLFAPRGPEVRARELGVRSVPVRGSPEDGTVRIRWYPDLEATKRWPAGVRKLWVDVPADGDGSVDLKVVMNRWGMQNCYVIDANCARPHLRRRPVEKLSALAINVLLADGHKVIGVVECPSKPLQLAREYRAYLVHLRHQAWLLLTAAVSRVLGRAMRRLARAAFNITVYGPRFLWFFVSCSPYILFHALEVGVLFFLAFGTVVIHDLEDLGYIVQYFLAPHVCQVLGVARAWLVAGLEAAFLTDDEIRRRSQFKSGLDVSGIWTCQNAVLLNNSLAVY</sequence>
<proteinExistence type="predicted"/>
<keyword evidence="1" id="KW-0812">Transmembrane</keyword>
<name>A0A2G8SJ59_9APHY</name>
<keyword evidence="1" id="KW-1133">Transmembrane helix</keyword>
<dbReference type="OrthoDB" id="2747423at2759"/>